<dbReference type="InterPro" id="IPR050584">
    <property type="entry name" value="Cholesterol_7-desaturase"/>
</dbReference>
<name>A0A3L6EA35_MAIZE</name>
<organism evidence="4">
    <name type="scientific">Zea mays</name>
    <name type="common">Maize</name>
    <dbReference type="NCBI Taxonomy" id="4577"/>
    <lineage>
        <taxon>Eukaryota</taxon>
        <taxon>Viridiplantae</taxon>
        <taxon>Streptophyta</taxon>
        <taxon>Embryophyta</taxon>
        <taxon>Tracheophyta</taxon>
        <taxon>Spermatophyta</taxon>
        <taxon>Magnoliopsida</taxon>
        <taxon>Liliopsida</taxon>
        <taxon>Poales</taxon>
        <taxon>Poaceae</taxon>
        <taxon>PACMAD clade</taxon>
        <taxon>Panicoideae</taxon>
        <taxon>Andropogonodae</taxon>
        <taxon>Andropogoneae</taxon>
        <taxon>Tripsacinae</taxon>
        <taxon>Zea</taxon>
    </lineage>
</organism>
<dbReference type="EMBL" id="NCVQ01000007">
    <property type="protein sequence ID" value="PWZ17565.1"/>
    <property type="molecule type" value="Genomic_DNA"/>
</dbReference>
<keyword evidence="1" id="KW-0809">Transit peptide</keyword>
<feature type="region of interest" description="Disordered" evidence="2">
    <location>
        <begin position="179"/>
        <end position="202"/>
    </location>
</feature>
<gene>
    <name evidence="4" type="primary">PTC52_2</name>
    <name evidence="4" type="ORF">Zm00014a_033190</name>
</gene>
<accession>A0A3L6EA35</accession>
<evidence type="ECO:0000256" key="2">
    <source>
        <dbReference type="SAM" id="MobiDB-lite"/>
    </source>
</evidence>
<evidence type="ECO:0000313" key="4">
    <source>
        <dbReference type="EMBL" id="PWZ17565.1"/>
    </source>
</evidence>
<sequence>MAVEGETVALEFIPIAERCLQYLGKLKKKAVKEGAPFLLIFALTLITGVDYDKEGGGGPVKMKIEQANIEGFVSPQKRGYFQFVAPCTLFGTPFPQEGQKKAPRVMLVFFCIPVGSGRSRVIWAFPRNVGVWLHHITPQWLYHVGQNLILDSDIFLLHVEGWITGRQLATCRRRRTPWWSPSGTGSENSTRTRSAGQPYKSTSWLPPTRTKDQLVNKPASDLRTVMNHPSHGYQRIQQHASVTVDAHGRYWSHVVQCRSCNAALKAMKALDVALQVASVVVIGFLSITKGTVLTSTVQRAAVVSTAVLCFAASRWLANFIYKNFYFQDYIYAYK</sequence>
<reference evidence="4" key="1">
    <citation type="journal article" date="2018" name="Nat. Genet.">
        <title>Extensive intraspecific gene order and gene structural variations between Mo17 and other maize genomes.</title>
        <authorList>
            <person name="Sun S."/>
            <person name="Zhou Y."/>
            <person name="Chen J."/>
            <person name="Shi J."/>
            <person name="Zhao H."/>
            <person name="Zhao H."/>
            <person name="Song W."/>
            <person name="Zhang M."/>
            <person name="Cui Y."/>
            <person name="Dong X."/>
            <person name="Liu H."/>
            <person name="Ma X."/>
            <person name="Jiao Y."/>
            <person name="Wang B."/>
            <person name="Wei X."/>
            <person name="Stein J.C."/>
            <person name="Glaubitz J.C."/>
            <person name="Lu F."/>
            <person name="Yu G."/>
            <person name="Liang C."/>
            <person name="Fengler K."/>
            <person name="Li B."/>
            <person name="Rafalski A."/>
            <person name="Schnable P.S."/>
            <person name="Ware D.H."/>
            <person name="Buckler E.S."/>
            <person name="Lai J."/>
        </authorList>
    </citation>
    <scope>NUCLEOTIDE SEQUENCE [LARGE SCALE GENOMIC DNA]</scope>
    <source>
        <tissue evidence="4">Seedling</tissue>
    </source>
</reference>
<evidence type="ECO:0000256" key="1">
    <source>
        <dbReference type="ARBA" id="ARBA00022946"/>
    </source>
</evidence>
<dbReference type="Pfam" id="PF08417">
    <property type="entry name" value="PaO"/>
    <property type="match status" value="1"/>
</dbReference>
<evidence type="ECO:0000259" key="3">
    <source>
        <dbReference type="Pfam" id="PF08417"/>
    </source>
</evidence>
<dbReference type="PANTHER" id="PTHR21266">
    <property type="entry name" value="IRON-SULFUR DOMAIN CONTAINING PROTEIN"/>
    <property type="match status" value="1"/>
</dbReference>
<proteinExistence type="predicted"/>
<dbReference type="GO" id="GO:0010277">
    <property type="term" value="F:chlorophyllide a oxygenase activity"/>
    <property type="evidence" value="ECO:0007669"/>
    <property type="project" value="InterPro"/>
</dbReference>
<dbReference type="InterPro" id="IPR013626">
    <property type="entry name" value="PaO"/>
</dbReference>
<comment type="caution">
    <text evidence="4">The sequence shown here is derived from an EMBL/GenBank/DDBJ whole genome shotgun (WGS) entry which is preliminary data.</text>
</comment>
<dbReference type="ExpressionAtlas" id="A0A3L6EA35">
    <property type="expression patterns" value="baseline and differential"/>
</dbReference>
<dbReference type="PANTHER" id="PTHR21266:SF58">
    <property type="entry name" value="PHEOPHORBIDE A OXYGENASE"/>
    <property type="match status" value="1"/>
</dbReference>
<dbReference type="AlphaFoldDB" id="A0A3L6EA35"/>
<dbReference type="Proteomes" id="UP000251960">
    <property type="component" value="Chromosome 6"/>
</dbReference>
<dbReference type="SUPFAM" id="SSF55961">
    <property type="entry name" value="Bet v1-like"/>
    <property type="match status" value="1"/>
</dbReference>
<feature type="domain" description="Pheophorbide a oxygenase" evidence="3">
    <location>
        <begin position="83"/>
        <end position="160"/>
    </location>
</feature>
<protein>
    <submittedName>
        <fullName evidence="4">Protochlorophyllide-dependent translocon component 52, chloroplastic</fullName>
    </submittedName>
</protein>